<feature type="non-terminal residue" evidence="1">
    <location>
        <position position="176"/>
    </location>
</feature>
<accession>X0ZK86</accession>
<protein>
    <submittedName>
        <fullName evidence="1">Uncharacterized protein</fullName>
    </submittedName>
</protein>
<comment type="caution">
    <text evidence="1">The sequence shown here is derived from an EMBL/GenBank/DDBJ whole genome shotgun (WGS) entry which is preliminary data.</text>
</comment>
<dbReference type="EMBL" id="BART01003742">
    <property type="protein sequence ID" value="GAG60773.1"/>
    <property type="molecule type" value="Genomic_DNA"/>
</dbReference>
<organism evidence="1">
    <name type="scientific">marine sediment metagenome</name>
    <dbReference type="NCBI Taxonomy" id="412755"/>
    <lineage>
        <taxon>unclassified sequences</taxon>
        <taxon>metagenomes</taxon>
        <taxon>ecological metagenomes</taxon>
    </lineage>
</organism>
<proteinExistence type="predicted"/>
<dbReference type="AlphaFoldDB" id="X0ZK86"/>
<evidence type="ECO:0000313" key="1">
    <source>
        <dbReference type="EMBL" id="GAG60773.1"/>
    </source>
</evidence>
<reference evidence="1" key="1">
    <citation type="journal article" date="2014" name="Front. Microbiol.">
        <title>High frequency of phylogenetically diverse reductive dehalogenase-homologous genes in deep subseafloor sedimentary metagenomes.</title>
        <authorList>
            <person name="Kawai M."/>
            <person name="Futagami T."/>
            <person name="Toyoda A."/>
            <person name="Takaki Y."/>
            <person name="Nishi S."/>
            <person name="Hori S."/>
            <person name="Arai W."/>
            <person name="Tsubouchi T."/>
            <person name="Morono Y."/>
            <person name="Uchiyama I."/>
            <person name="Ito T."/>
            <person name="Fujiyama A."/>
            <person name="Inagaki F."/>
            <person name="Takami H."/>
        </authorList>
    </citation>
    <scope>NUCLEOTIDE SEQUENCE</scope>
    <source>
        <strain evidence="1">Expedition CK06-06</strain>
    </source>
</reference>
<sequence length="176" mass="20897">MSDKTTKEREKEHFERWQAVKRRAYTYQEKKVNNSTDFEFYRAKFGREVSMEQLHELLEAGGHKVPSYKMKELRKMALLKFDREAYEEDEKTGEGLFQFMLGLREDLPMGFTNSEVYVLGIHYILRLNDAKEEDPSVVFTEEAQAEIVWGILRDMCQNWKYYLDTATQATGKLIRL</sequence>
<gene>
    <name evidence="1" type="ORF">S01H4_10010</name>
</gene>
<name>X0ZK86_9ZZZZ</name>